<keyword evidence="4" id="KW-0808">Transferase</keyword>
<comment type="caution">
    <text evidence="4">The sequence shown here is derived from an EMBL/GenBank/DDBJ whole genome shotgun (WGS) entry which is preliminary data.</text>
</comment>
<gene>
    <name evidence="4" type="ORF">ENH88_03370</name>
</gene>
<evidence type="ECO:0000256" key="1">
    <source>
        <dbReference type="ARBA" id="ARBA00001933"/>
    </source>
</evidence>
<dbReference type="EMBL" id="DRGM01000037">
    <property type="protein sequence ID" value="HEA15490.1"/>
    <property type="molecule type" value="Genomic_DNA"/>
</dbReference>
<dbReference type="InterPro" id="IPR015424">
    <property type="entry name" value="PyrdxlP-dep_Trfase"/>
</dbReference>
<comment type="similarity">
    <text evidence="3">Belongs to the class-III pyridoxal-phosphate-dependent aminotransferase family.</text>
</comment>
<dbReference type="PANTHER" id="PTHR43713">
    <property type="entry name" value="GLUTAMATE-1-SEMIALDEHYDE 2,1-AMINOMUTASE"/>
    <property type="match status" value="1"/>
</dbReference>
<sequence length="441" mass="48791">MALKNNSGAKLWQQAKEIIPGGNQLLSKRAEMFLPEQWPAYYKKSKGCEVWDLDDNHYYDFSIMGIGTSSLGYANDEVNEAVISAIQNGSMSSLNCYEEVELAQQLIAIHPWSDAVRFTRTGGESCALAIRIARAFSKKEIVAFCGYHGWHDWYLATNLSDSENLDEQLLPGLKPAGVPKQLHNTAIPFKEGDIDGFKQIVEKYGDRLGVVMMEVFRHSLPDVAFLKEVKAIAKANDIVVIFDEISSGFRLNAGASHLLIEVEPDICVLGKALGNGHPIGAIIGRKEVMDAAQQSFISSSYWTERVGFVAALKTLEIFQRDNVPSRLNIIGKQLKEQIKAVASSTGFDLKIIGIDSVPIFIFPTDQALALKTLFTQEMLKRGFLASNVIYLSIAHTPELCDKYISALSDVFKLLQEALNANKKIAMLIDGPVCHSGFQRLN</sequence>
<dbReference type="AlphaFoldDB" id="A0A7V1CWP1"/>
<dbReference type="InterPro" id="IPR005814">
    <property type="entry name" value="Aminotrans_3"/>
</dbReference>
<dbReference type="Proteomes" id="UP000886188">
    <property type="component" value="Unassembled WGS sequence"/>
</dbReference>
<keyword evidence="4" id="KW-0032">Aminotransferase</keyword>
<protein>
    <submittedName>
        <fullName evidence="4">Aminotransferase class III-fold pyridoxal phosphate-dependent enzyme</fullName>
    </submittedName>
</protein>
<evidence type="ECO:0000256" key="2">
    <source>
        <dbReference type="ARBA" id="ARBA00022898"/>
    </source>
</evidence>
<dbReference type="InterPro" id="IPR015421">
    <property type="entry name" value="PyrdxlP-dep_Trfase_major"/>
</dbReference>
<reference evidence="4" key="1">
    <citation type="journal article" date="2020" name="mSystems">
        <title>Genome- and Community-Level Interaction Insights into Carbon Utilization and Element Cycling Functions of Hydrothermarchaeota in Hydrothermal Sediment.</title>
        <authorList>
            <person name="Zhou Z."/>
            <person name="Liu Y."/>
            <person name="Xu W."/>
            <person name="Pan J."/>
            <person name="Luo Z.H."/>
            <person name="Li M."/>
        </authorList>
    </citation>
    <scope>NUCLEOTIDE SEQUENCE [LARGE SCALE GENOMIC DNA]</scope>
    <source>
        <strain evidence="4">HyVt-346</strain>
    </source>
</reference>
<dbReference type="Pfam" id="PF00202">
    <property type="entry name" value="Aminotran_3"/>
    <property type="match status" value="1"/>
</dbReference>
<evidence type="ECO:0000313" key="4">
    <source>
        <dbReference type="EMBL" id="HEA15490.1"/>
    </source>
</evidence>
<evidence type="ECO:0000256" key="3">
    <source>
        <dbReference type="RuleBase" id="RU003560"/>
    </source>
</evidence>
<proteinExistence type="inferred from homology"/>
<dbReference type="GO" id="GO:0008483">
    <property type="term" value="F:transaminase activity"/>
    <property type="evidence" value="ECO:0007669"/>
    <property type="project" value="UniProtKB-KW"/>
</dbReference>
<dbReference type="PANTHER" id="PTHR43713:SF3">
    <property type="entry name" value="GLUTAMATE-1-SEMIALDEHYDE 2,1-AMINOMUTASE 1, CHLOROPLASTIC-RELATED"/>
    <property type="match status" value="1"/>
</dbReference>
<dbReference type="Gene3D" id="3.40.640.10">
    <property type="entry name" value="Type I PLP-dependent aspartate aminotransferase-like (Major domain)"/>
    <property type="match status" value="1"/>
</dbReference>
<dbReference type="GO" id="GO:0030170">
    <property type="term" value="F:pyridoxal phosphate binding"/>
    <property type="evidence" value="ECO:0007669"/>
    <property type="project" value="InterPro"/>
</dbReference>
<comment type="cofactor">
    <cofactor evidence="1">
        <name>pyridoxal 5'-phosphate</name>
        <dbReference type="ChEBI" id="CHEBI:597326"/>
    </cofactor>
</comment>
<organism evidence="4">
    <name type="scientific">Pseudoalteromonas prydzensis</name>
    <dbReference type="NCBI Taxonomy" id="182141"/>
    <lineage>
        <taxon>Bacteria</taxon>
        <taxon>Pseudomonadati</taxon>
        <taxon>Pseudomonadota</taxon>
        <taxon>Gammaproteobacteria</taxon>
        <taxon>Alteromonadales</taxon>
        <taxon>Pseudoalteromonadaceae</taxon>
        <taxon>Pseudoalteromonas</taxon>
    </lineage>
</organism>
<dbReference type="RefSeq" id="WP_304179412.1">
    <property type="nucleotide sequence ID" value="NZ_DRGM01000037.1"/>
</dbReference>
<accession>A0A7V1CWP1</accession>
<name>A0A7V1CWP1_9GAMM</name>
<dbReference type="Gene3D" id="3.90.1150.10">
    <property type="entry name" value="Aspartate Aminotransferase, domain 1"/>
    <property type="match status" value="1"/>
</dbReference>
<dbReference type="SUPFAM" id="SSF53383">
    <property type="entry name" value="PLP-dependent transferases"/>
    <property type="match status" value="1"/>
</dbReference>
<dbReference type="InterPro" id="IPR015422">
    <property type="entry name" value="PyrdxlP-dep_Trfase_small"/>
</dbReference>
<keyword evidence="2 3" id="KW-0663">Pyridoxal phosphate</keyword>